<dbReference type="AlphaFoldDB" id="A0AAN9JNI6"/>
<dbReference type="EMBL" id="JAYKXN010000003">
    <property type="protein sequence ID" value="KAK7302322.1"/>
    <property type="molecule type" value="Genomic_DNA"/>
</dbReference>
<reference evidence="2 3" key="1">
    <citation type="submission" date="2024-01" db="EMBL/GenBank/DDBJ databases">
        <title>The genomes of 5 underutilized Papilionoideae crops provide insights into root nodulation and disease resistance.</title>
        <authorList>
            <person name="Yuan L."/>
        </authorList>
    </citation>
    <scope>NUCLEOTIDE SEQUENCE [LARGE SCALE GENOMIC DNA]</scope>
    <source>
        <strain evidence="2">LY-2023</strain>
        <tissue evidence="2">Leaf</tissue>
    </source>
</reference>
<evidence type="ECO:0000256" key="1">
    <source>
        <dbReference type="SAM" id="SignalP"/>
    </source>
</evidence>
<feature type="signal peptide" evidence="1">
    <location>
        <begin position="1"/>
        <end position="23"/>
    </location>
</feature>
<gene>
    <name evidence="2" type="ORF">RJT34_13208</name>
</gene>
<evidence type="ECO:0008006" key="4">
    <source>
        <dbReference type="Google" id="ProtNLM"/>
    </source>
</evidence>
<accession>A0AAN9JNI6</accession>
<organism evidence="2 3">
    <name type="scientific">Clitoria ternatea</name>
    <name type="common">Butterfly pea</name>
    <dbReference type="NCBI Taxonomy" id="43366"/>
    <lineage>
        <taxon>Eukaryota</taxon>
        <taxon>Viridiplantae</taxon>
        <taxon>Streptophyta</taxon>
        <taxon>Embryophyta</taxon>
        <taxon>Tracheophyta</taxon>
        <taxon>Spermatophyta</taxon>
        <taxon>Magnoliopsida</taxon>
        <taxon>eudicotyledons</taxon>
        <taxon>Gunneridae</taxon>
        <taxon>Pentapetalae</taxon>
        <taxon>rosids</taxon>
        <taxon>fabids</taxon>
        <taxon>Fabales</taxon>
        <taxon>Fabaceae</taxon>
        <taxon>Papilionoideae</taxon>
        <taxon>50 kb inversion clade</taxon>
        <taxon>NPAAA clade</taxon>
        <taxon>indigoferoid/millettioid clade</taxon>
        <taxon>Phaseoleae</taxon>
        <taxon>Clitoria</taxon>
    </lineage>
</organism>
<keyword evidence="3" id="KW-1185">Reference proteome</keyword>
<protein>
    <recommendedName>
        <fullName evidence="4">Secreted protein</fullName>
    </recommendedName>
</protein>
<evidence type="ECO:0000313" key="3">
    <source>
        <dbReference type="Proteomes" id="UP001359559"/>
    </source>
</evidence>
<dbReference type="Proteomes" id="UP001359559">
    <property type="component" value="Unassembled WGS sequence"/>
</dbReference>
<sequence length="103" mass="11467">MLGGAFHMLTLLLAFPFTTRLHACIAYDCLSRVHMLACVGTLSTWLCAERPGGCAYAWWSFPYTDTPACFSFHRTSTRLHSVRFLVPRPHTGLCANSLDLALC</sequence>
<name>A0AAN9JNI6_CLITE</name>
<comment type="caution">
    <text evidence="2">The sequence shown here is derived from an EMBL/GenBank/DDBJ whole genome shotgun (WGS) entry which is preliminary data.</text>
</comment>
<proteinExistence type="predicted"/>
<keyword evidence="1" id="KW-0732">Signal</keyword>
<evidence type="ECO:0000313" key="2">
    <source>
        <dbReference type="EMBL" id="KAK7302322.1"/>
    </source>
</evidence>
<feature type="chain" id="PRO_5042989138" description="Secreted protein" evidence="1">
    <location>
        <begin position="24"/>
        <end position="103"/>
    </location>
</feature>